<protein>
    <recommendedName>
        <fullName evidence="3">FP protein C-terminal domain-containing protein</fullName>
    </recommendedName>
</protein>
<evidence type="ECO:0000256" key="1">
    <source>
        <dbReference type="SAM" id="Coils"/>
    </source>
</evidence>
<organism evidence="4">
    <name type="scientific">Heliothis virescens</name>
    <name type="common">Tobacco budworm moth</name>
    <dbReference type="NCBI Taxonomy" id="7102"/>
    <lineage>
        <taxon>Eukaryota</taxon>
        <taxon>Metazoa</taxon>
        <taxon>Ecdysozoa</taxon>
        <taxon>Arthropoda</taxon>
        <taxon>Hexapoda</taxon>
        <taxon>Insecta</taxon>
        <taxon>Pterygota</taxon>
        <taxon>Neoptera</taxon>
        <taxon>Endopterygota</taxon>
        <taxon>Lepidoptera</taxon>
        <taxon>Glossata</taxon>
        <taxon>Ditrysia</taxon>
        <taxon>Noctuoidea</taxon>
        <taxon>Noctuidae</taxon>
        <taxon>Heliothinae</taxon>
        <taxon>Heliothis</taxon>
    </lineage>
</organism>
<evidence type="ECO:0000259" key="3">
    <source>
        <dbReference type="Pfam" id="PF25298"/>
    </source>
</evidence>
<feature type="region of interest" description="Disordered" evidence="2">
    <location>
        <begin position="36"/>
        <end position="68"/>
    </location>
</feature>
<dbReference type="EMBL" id="NWSH01002191">
    <property type="protein sequence ID" value="PCG68944.1"/>
    <property type="molecule type" value="Genomic_DNA"/>
</dbReference>
<feature type="domain" description="FP protein C-terminal" evidence="3">
    <location>
        <begin position="289"/>
        <end position="340"/>
    </location>
</feature>
<proteinExistence type="predicted"/>
<dbReference type="Pfam" id="PF25298">
    <property type="entry name" value="Baculo_FP_2nd"/>
    <property type="match status" value="1"/>
</dbReference>
<gene>
    <name evidence="4" type="ORF">B5V51_4692</name>
</gene>
<dbReference type="AlphaFoldDB" id="A0A2A4JBL7"/>
<evidence type="ECO:0000313" key="4">
    <source>
        <dbReference type="EMBL" id="PCG68944.1"/>
    </source>
</evidence>
<accession>A0A2A4JBL7</accession>
<feature type="coiled-coil region" evidence="1">
    <location>
        <begin position="161"/>
        <end position="188"/>
    </location>
</feature>
<dbReference type="Gene3D" id="3.30.70.1820">
    <property type="entry name" value="L1 transposable element, RRM domain"/>
    <property type="match status" value="1"/>
</dbReference>
<comment type="caution">
    <text evidence="4">The sequence shown here is derived from an EMBL/GenBank/DDBJ whole genome shotgun (WGS) entry which is preliminary data.</text>
</comment>
<keyword evidence="1" id="KW-0175">Coiled coil</keyword>
<evidence type="ECO:0000256" key="2">
    <source>
        <dbReference type="SAM" id="MobiDB-lite"/>
    </source>
</evidence>
<sequence>MKYHQTCLSTKYPLLSLNTDNLPQKWTCYQCSEDTSKSDSGNAQSPTPKRFNPNVTVRGSKRQALQSPPQILTSNDSVDNIRTIIEELIDIKFDNLLEKLNASLSDTICQQLRSVQTEIKNVREEVLQVKKSVDFVTSQYDDFIKEHNEAKVTMKLMQKQNEEMANSMSDMLARINQLEQNARSNNVEIQCVPEKKDENLIDIVTSLGNTTGAKLKTEHIINCTRIAKINKESNRPRSIVVQFSSVKIRDEFLAANINFNKAHPENKLNSSHLGIPGGKTPIFIVEHLSPYNKSLHAAARRVAKEKGYKHLWVRNGRIYMRKVDDSEYILIRNIKTLEKL</sequence>
<name>A0A2A4JBL7_HELVI</name>
<reference evidence="4" key="1">
    <citation type="submission" date="2017-09" db="EMBL/GenBank/DDBJ databases">
        <title>Contemporary evolution of a Lepidopteran species, Heliothis virescens, in response to modern agricultural practices.</title>
        <authorList>
            <person name="Fritz M.L."/>
            <person name="Deyonke A.M."/>
            <person name="Papanicolaou A."/>
            <person name="Micinski S."/>
            <person name="Westbrook J."/>
            <person name="Gould F."/>
        </authorList>
    </citation>
    <scope>NUCLEOTIDE SEQUENCE [LARGE SCALE GENOMIC DNA]</scope>
    <source>
        <strain evidence="4">HvINT-</strain>
        <tissue evidence="4">Whole body</tissue>
    </source>
</reference>
<dbReference type="InterPro" id="IPR057251">
    <property type="entry name" value="FP_C"/>
</dbReference>